<proteinExistence type="predicted"/>
<dbReference type="GO" id="GO:0006654">
    <property type="term" value="P:phosphatidic acid biosynthetic process"/>
    <property type="evidence" value="ECO:0007669"/>
    <property type="project" value="TreeGrafter"/>
</dbReference>
<dbReference type="STRING" id="1121485.GCA_000426485_01480"/>
<dbReference type="Proteomes" id="UP000297861">
    <property type="component" value="Unassembled WGS sequence"/>
</dbReference>
<name>A0A4Y8KZI4_9BACT</name>
<dbReference type="PANTHER" id="PTHR10434">
    <property type="entry name" value="1-ACYL-SN-GLYCEROL-3-PHOSPHATE ACYLTRANSFERASE"/>
    <property type="match status" value="1"/>
</dbReference>
<keyword evidence="4" id="KW-0472">Membrane</keyword>
<dbReference type="PANTHER" id="PTHR10434:SF66">
    <property type="entry name" value="PHOSPHOLIPID_GLYCEROL ACYLTRANSFERASE DOMAIN-CONTAINING PROTEIN"/>
    <property type="match status" value="1"/>
</dbReference>
<keyword evidence="4" id="KW-1133">Transmembrane helix</keyword>
<dbReference type="PROSITE" id="PS51257">
    <property type="entry name" value="PROKAR_LIPOPROTEIN"/>
    <property type="match status" value="1"/>
</dbReference>
<organism evidence="6 7">
    <name type="scientific">Dysgonomonas capnocytophagoides</name>
    <dbReference type="NCBI Taxonomy" id="45254"/>
    <lineage>
        <taxon>Bacteria</taxon>
        <taxon>Pseudomonadati</taxon>
        <taxon>Bacteroidota</taxon>
        <taxon>Bacteroidia</taxon>
        <taxon>Bacteroidales</taxon>
        <taxon>Dysgonomonadaceae</taxon>
        <taxon>Dysgonomonas</taxon>
    </lineage>
</organism>
<comment type="caution">
    <text evidence="6">The sequence shown here is derived from an EMBL/GenBank/DDBJ whole genome shotgun (WGS) entry which is preliminary data.</text>
</comment>
<evidence type="ECO:0000256" key="3">
    <source>
        <dbReference type="ARBA" id="ARBA00023315"/>
    </source>
</evidence>
<keyword evidence="2 6" id="KW-0808">Transferase</keyword>
<sequence length="244" mass="27590">MKTVFSFLYQWLIFTPILVIVTIITAVLVMCGCTIGKHKFWGYVPPKYWSKIVCRAALCRIKVKPNPKVDPDKSYVFVANHQGAFDIFLTYGYLNQNIKWVQKAELRKLPFVGKASEIAGHVFVDSSNSKAMLHTIAKAEKELVEGVSMVIFPEGARTLNAKMGRFKKGAYVIATQMQLPIVPITLNGPYNVLKRNTSTMHFGKTMEIIVHDPIPTEGLNADDIQRLIDESRQVIESGLWPEFR</sequence>
<dbReference type="OrthoDB" id="9803035at2"/>
<comment type="pathway">
    <text evidence="1">Lipid metabolism.</text>
</comment>
<dbReference type="EMBL" id="SOML01000008">
    <property type="protein sequence ID" value="TFD95385.1"/>
    <property type="molecule type" value="Genomic_DNA"/>
</dbReference>
<dbReference type="CDD" id="cd07989">
    <property type="entry name" value="LPLAT_AGPAT-like"/>
    <property type="match status" value="1"/>
</dbReference>
<evidence type="ECO:0000313" key="7">
    <source>
        <dbReference type="Proteomes" id="UP000297861"/>
    </source>
</evidence>
<gene>
    <name evidence="6" type="ORF">E2605_13280</name>
</gene>
<feature type="domain" description="Phospholipid/glycerol acyltransferase" evidence="5">
    <location>
        <begin position="75"/>
        <end position="189"/>
    </location>
</feature>
<feature type="transmembrane region" description="Helical" evidence="4">
    <location>
        <begin position="7"/>
        <end position="30"/>
    </location>
</feature>
<dbReference type="GO" id="GO:0003841">
    <property type="term" value="F:1-acylglycerol-3-phosphate O-acyltransferase activity"/>
    <property type="evidence" value="ECO:0007669"/>
    <property type="project" value="TreeGrafter"/>
</dbReference>
<evidence type="ECO:0000313" key="6">
    <source>
        <dbReference type="EMBL" id="TFD95385.1"/>
    </source>
</evidence>
<evidence type="ECO:0000256" key="2">
    <source>
        <dbReference type="ARBA" id="ARBA00022679"/>
    </source>
</evidence>
<dbReference type="Pfam" id="PF01553">
    <property type="entry name" value="Acyltransferase"/>
    <property type="match status" value="1"/>
</dbReference>
<dbReference type="InterPro" id="IPR002123">
    <property type="entry name" value="Plipid/glycerol_acylTrfase"/>
</dbReference>
<evidence type="ECO:0000259" key="5">
    <source>
        <dbReference type="SMART" id="SM00563"/>
    </source>
</evidence>
<dbReference type="SUPFAM" id="SSF69593">
    <property type="entry name" value="Glycerol-3-phosphate (1)-acyltransferase"/>
    <property type="match status" value="1"/>
</dbReference>
<evidence type="ECO:0000256" key="1">
    <source>
        <dbReference type="ARBA" id="ARBA00005189"/>
    </source>
</evidence>
<keyword evidence="3 6" id="KW-0012">Acyltransferase</keyword>
<dbReference type="SMART" id="SM00563">
    <property type="entry name" value="PlsC"/>
    <property type="match status" value="1"/>
</dbReference>
<accession>A0A4Y8KZI4</accession>
<keyword evidence="7" id="KW-1185">Reference proteome</keyword>
<evidence type="ECO:0000256" key="4">
    <source>
        <dbReference type="SAM" id="Phobius"/>
    </source>
</evidence>
<dbReference type="AlphaFoldDB" id="A0A4Y8KZI4"/>
<reference evidence="6 7" key="1">
    <citation type="submission" date="2019-03" db="EMBL/GenBank/DDBJ databases">
        <title>San Antonio Military Medical Center submission to MRSN (WRAIR), pending publication.</title>
        <authorList>
            <person name="Blyth D.M."/>
            <person name="Mccarthy S.L."/>
            <person name="Schall S.E."/>
            <person name="Stam J.A."/>
            <person name="Ong A.C."/>
            <person name="Mcgann P.T."/>
        </authorList>
    </citation>
    <scope>NUCLEOTIDE SEQUENCE [LARGE SCALE GENOMIC DNA]</scope>
    <source>
        <strain evidence="6 7">MRSN571793</strain>
    </source>
</reference>
<dbReference type="RefSeq" id="WP_134436791.1">
    <property type="nucleotide sequence ID" value="NZ_AP028867.1"/>
</dbReference>
<protein>
    <submittedName>
        <fullName evidence="6">1-acyl-sn-glycerol-3-phosphate acyltransferase</fullName>
    </submittedName>
</protein>
<keyword evidence="4" id="KW-0812">Transmembrane</keyword>